<dbReference type="PANTHER" id="PTHR37860">
    <property type="entry name" value="AGAP008810-PA"/>
    <property type="match status" value="1"/>
</dbReference>
<comment type="caution">
    <text evidence="2">The sequence shown here is derived from an EMBL/GenBank/DDBJ whole genome shotgun (WGS) entry which is preliminary data.</text>
</comment>
<proteinExistence type="predicted"/>
<dbReference type="Proteomes" id="UP000242188">
    <property type="component" value="Unassembled WGS sequence"/>
</dbReference>
<evidence type="ECO:0000313" key="3">
    <source>
        <dbReference type="Proteomes" id="UP000242188"/>
    </source>
</evidence>
<dbReference type="Pfam" id="PF00094">
    <property type="entry name" value="VWD"/>
    <property type="match status" value="1"/>
</dbReference>
<dbReference type="PANTHER" id="PTHR37860:SF1">
    <property type="match status" value="1"/>
</dbReference>
<accession>A0A210R2I2</accession>
<dbReference type="EMBL" id="NEDP02000756">
    <property type="protein sequence ID" value="OWF55152.1"/>
    <property type="molecule type" value="Genomic_DNA"/>
</dbReference>
<dbReference type="OrthoDB" id="6095501at2759"/>
<dbReference type="AlphaFoldDB" id="A0A210R2I2"/>
<reference evidence="2 3" key="1">
    <citation type="journal article" date="2017" name="Nat. Ecol. Evol.">
        <title>Scallop genome provides insights into evolution of bilaterian karyotype and development.</title>
        <authorList>
            <person name="Wang S."/>
            <person name="Zhang J."/>
            <person name="Jiao W."/>
            <person name="Li J."/>
            <person name="Xun X."/>
            <person name="Sun Y."/>
            <person name="Guo X."/>
            <person name="Huan P."/>
            <person name="Dong B."/>
            <person name="Zhang L."/>
            <person name="Hu X."/>
            <person name="Sun X."/>
            <person name="Wang J."/>
            <person name="Zhao C."/>
            <person name="Wang Y."/>
            <person name="Wang D."/>
            <person name="Huang X."/>
            <person name="Wang R."/>
            <person name="Lv J."/>
            <person name="Li Y."/>
            <person name="Zhang Z."/>
            <person name="Liu B."/>
            <person name="Lu W."/>
            <person name="Hui Y."/>
            <person name="Liang J."/>
            <person name="Zhou Z."/>
            <person name="Hou R."/>
            <person name="Li X."/>
            <person name="Liu Y."/>
            <person name="Li H."/>
            <person name="Ning X."/>
            <person name="Lin Y."/>
            <person name="Zhao L."/>
            <person name="Xing Q."/>
            <person name="Dou J."/>
            <person name="Li Y."/>
            <person name="Mao J."/>
            <person name="Guo H."/>
            <person name="Dou H."/>
            <person name="Li T."/>
            <person name="Mu C."/>
            <person name="Jiang W."/>
            <person name="Fu Q."/>
            <person name="Fu X."/>
            <person name="Miao Y."/>
            <person name="Liu J."/>
            <person name="Yu Q."/>
            <person name="Li R."/>
            <person name="Liao H."/>
            <person name="Li X."/>
            <person name="Kong Y."/>
            <person name="Jiang Z."/>
            <person name="Chourrout D."/>
            <person name="Li R."/>
            <person name="Bao Z."/>
        </authorList>
    </citation>
    <scope>NUCLEOTIDE SEQUENCE [LARGE SCALE GENOMIC DNA]</scope>
    <source>
        <strain evidence="2 3">PY_sf001</strain>
    </source>
</reference>
<organism evidence="2 3">
    <name type="scientific">Mizuhopecten yessoensis</name>
    <name type="common">Japanese scallop</name>
    <name type="synonym">Patinopecten yessoensis</name>
    <dbReference type="NCBI Taxonomy" id="6573"/>
    <lineage>
        <taxon>Eukaryota</taxon>
        <taxon>Metazoa</taxon>
        <taxon>Spiralia</taxon>
        <taxon>Lophotrochozoa</taxon>
        <taxon>Mollusca</taxon>
        <taxon>Bivalvia</taxon>
        <taxon>Autobranchia</taxon>
        <taxon>Pteriomorphia</taxon>
        <taxon>Pectinida</taxon>
        <taxon>Pectinoidea</taxon>
        <taxon>Pectinidae</taxon>
        <taxon>Mizuhopecten</taxon>
    </lineage>
</organism>
<protein>
    <submittedName>
        <fullName evidence="2">Apolipophorin</fullName>
    </submittedName>
</protein>
<gene>
    <name evidence="2" type="ORF">KP79_PYT14524</name>
</gene>
<name>A0A210R2I2_MIZYE</name>
<sequence length="284" mass="31606">MTDLIDFKYTAFRHIWADVWNAINAFASLSGSNVTRRIDNVKQAFSDLQSTGVVLFDPVIGELETEVHLPMGVDSLKSLPNVNLTHYFTGLTSMMGSVREATSILQDFFEVDVRSFIPPFTASASISNGLVKTFDGTTYTIGGKCDYLLVGDLTDGNFIVYMENQGKQRVKIVLTTHQHTVQISPRKQVRIDGALVILPYRSHDVYVTKIGGTIILTGSGFSLQHNSKTESYHFSLSGWYHGKTGGLFGTYDNEPYNDLMASTGKISRNITEFSKTWKLNEQCT</sequence>
<evidence type="ECO:0000313" key="2">
    <source>
        <dbReference type="EMBL" id="OWF55152.1"/>
    </source>
</evidence>
<keyword evidence="3" id="KW-1185">Reference proteome</keyword>
<evidence type="ECO:0000259" key="1">
    <source>
        <dbReference type="PROSITE" id="PS51233"/>
    </source>
</evidence>
<dbReference type="SMART" id="SM00216">
    <property type="entry name" value="VWD"/>
    <property type="match status" value="1"/>
</dbReference>
<dbReference type="STRING" id="6573.A0A210R2I2"/>
<dbReference type="PROSITE" id="PS51233">
    <property type="entry name" value="VWFD"/>
    <property type="match status" value="1"/>
</dbReference>
<dbReference type="InterPro" id="IPR001846">
    <property type="entry name" value="VWF_type-D"/>
</dbReference>
<feature type="domain" description="VWFD" evidence="1">
    <location>
        <begin position="122"/>
        <end position="284"/>
    </location>
</feature>